<dbReference type="AlphaFoldDB" id="A0A164M384"/>
<feature type="region of interest" description="Disordered" evidence="1">
    <location>
        <begin position="159"/>
        <end position="178"/>
    </location>
</feature>
<keyword evidence="3" id="KW-1185">Reference proteome</keyword>
<sequence>SYSSVFIALEYLYSRVFLHTRVDLSDSSTCCSCSHLSYSSPDRTQAFTLVVLEPKQDSSTSVHTSHKLSRRTQDQIPGFLLLLLDYTLLLLDHTLLPKERRRRREEAGGGGAVGRWWASVGGDGDEGDSRQKRRRARRASVEGTVEGTIVRRVDAVTHDEHGERGKCPCPSSISNTQSRHFERGLKRISTWAKHDEDRKDGEGEGNEGDDDDDERMDGVRYLSRNGRDGRRMRLKNVKSCGFVGDEIDGERRMMVMAMDDVVGQI</sequence>
<feature type="region of interest" description="Disordered" evidence="1">
    <location>
        <begin position="101"/>
        <end position="142"/>
    </location>
</feature>
<accession>A0A164M384</accession>
<feature type="region of interest" description="Disordered" evidence="1">
    <location>
        <begin position="192"/>
        <end position="217"/>
    </location>
</feature>
<protein>
    <submittedName>
        <fullName evidence="2">Uncharacterized protein</fullName>
    </submittedName>
</protein>
<organism evidence="2 3">
    <name type="scientific">Sistotremastrum niveocremeum HHB9708</name>
    <dbReference type="NCBI Taxonomy" id="1314777"/>
    <lineage>
        <taxon>Eukaryota</taxon>
        <taxon>Fungi</taxon>
        <taxon>Dikarya</taxon>
        <taxon>Basidiomycota</taxon>
        <taxon>Agaricomycotina</taxon>
        <taxon>Agaricomycetes</taxon>
        <taxon>Sistotremastrales</taxon>
        <taxon>Sistotremastraceae</taxon>
        <taxon>Sertulicium</taxon>
        <taxon>Sertulicium niveocremeum</taxon>
    </lineage>
</organism>
<feature type="non-terminal residue" evidence="2">
    <location>
        <position position="1"/>
    </location>
</feature>
<proteinExistence type="predicted"/>
<evidence type="ECO:0000313" key="2">
    <source>
        <dbReference type="EMBL" id="KZS86309.1"/>
    </source>
</evidence>
<dbReference type="EMBL" id="KV419567">
    <property type="protein sequence ID" value="KZS86309.1"/>
    <property type="molecule type" value="Genomic_DNA"/>
</dbReference>
<name>A0A164M384_9AGAM</name>
<gene>
    <name evidence="2" type="ORF">SISNIDRAFT_511379</name>
</gene>
<feature type="compositionally biased region" description="Basic and acidic residues" evidence="1">
    <location>
        <begin position="192"/>
        <end position="202"/>
    </location>
</feature>
<evidence type="ECO:0000313" key="3">
    <source>
        <dbReference type="Proteomes" id="UP000076722"/>
    </source>
</evidence>
<feature type="compositionally biased region" description="Acidic residues" evidence="1">
    <location>
        <begin position="203"/>
        <end position="215"/>
    </location>
</feature>
<reference evidence="2 3" key="1">
    <citation type="journal article" date="2016" name="Mol. Biol. Evol.">
        <title>Comparative Genomics of Early-Diverging Mushroom-Forming Fungi Provides Insights into the Origins of Lignocellulose Decay Capabilities.</title>
        <authorList>
            <person name="Nagy L.G."/>
            <person name="Riley R."/>
            <person name="Tritt A."/>
            <person name="Adam C."/>
            <person name="Daum C."/>
            <person name="Floudas D."/>
            <person name="Sun H."/>
            <person name="Yadav J.S."/>
            <person name="Pangilinan J."/>
            <person name="Larsson K.H."/>
            <person name="Matsuura K."/>
            <person name="Barry K."/>
            <person name="Labutti K."/>
            <person name="Kuo R."/>
            <person name="Ohm R.A."/>
            <person name="Bhattacharya S.S."/>
            <person name="Shirouzu T."/>
            <person name="Yoshinaga Y."/>
            <person name="Martin F.M."/>
            <person name="Grigoriev I.V."/>
            <person name="Hibbett D.S."/>
        </authorList>
    </citation>
    <scope>NUCLEOTIDE SEQUENCE [LARGE SCALE GENOMIC DNA]</scope>
    <source>
        <strain evidence="2 3">HHB9708</strain>
    </source>
</reference>
<dbReference type="Proteomes" id="UP000076722">
    <property type="component" value="Unassembled WGS sequence"/>
</dbReference>
<evidence type="ECO:0000256" key="1">
    <source>
        <dbReference type="SAM" id="MobiDB-lite"/>
    </source>
</evidence>